<keyword evidence="4" id="KW-1185">Reference proteome</keyword>
<keyword evidence="2" id="KW-0449">Lipoprotein</keyword>
<comment type="similarity">
    <text evidence="1 2">Belongs to the outer membrane factor (OMF) (TC 1.B.17) family.</text>
</comment>
<dbReference type="SUPFAM" id="SSF56954">
    <property type="entry name" value="Outer membrane efflux proteins (OEP)"/>
    <property type="match status" value="1"/>
</dbReference>
<dbReference type="InterPro" id="IPR010131">
    <property type="entry name" value="MdtP/NodT-like"/>
</dbReference>
<gene>
    <name evidence="3" type="primary">ttgC_2</name>
    <name evidence="3" type="ORF">NCTC11370_03543</name>
</gene>
<evidence type="ECO:0000256" key="1">
    <source>
        <dbReference type="ARBA" id="ARBA00007613"/>
    </source>
</evidence>
<keyword evidence="2" id="KW-0472">Membrane</keyword>
<organism evidence="3 4">
    <name type="scientific">Fluoribacter dumoffii</name>
    <dbReference type="NCBI Taxonomy" id="463"/>
    <lineage>
        <taxon>Bacteria</taxon>
        <taxon>Pseudomonadati</taxon>
        <taxon>Pseudomonadota</taxon>
        <taxon>Gammaproteobacteria</taxon>
        <taxon>Legionellales</taxon>
        <taxon>Legionellaceae</taxon>
        <taxon>Fluoribacter</taxon>
    </lineage>
</organism>
<dbReference type="NCBIfam" id="TIGR01845">
    <property type="entry name" value="outer_NodT"/>
    <property type="match status" value="1"/>
</dbReference>
<evidence type="ECO:0000256" key="2">
    <source>
        <dbReference type="RuleBase" id="RU362097"/>
    </source>
</evidence>
<keyword evidence="2" id="KW-0812">Transmembrane</keyword>
<evidence type="ECO:0000313" key="4">
    <source>
        <dbReference type="Proteomes" id="UP000254554"/>
    </source>
</evidence>
<dbReference type="AlphaFoldDB" id="A0A377IVK5"/>
<dbReference type="PANTHER" id="PTHR30203:SF33">
    <property type="entry name" value="BLR4455 PROTEIN"/>
    <property type="match status" value="1"/>
</dbReference>
<keyword evidence="2" id="KW-1134">Transmembrane beta strand</keyword>
<dbReference type="PANTHER" id="PTHR30203">
    <property type="entry name" value="OUTER MEMBRANE CATION EFFLUX PROTEIN"/>
    <property type="match status" value="1"/>
</dbReference>
<proteinExistence type="inferred from homology"/>
<dbReference type="PROSITE" id="PS51257">
    <property type="entry name" value="PROKAR_LIPOPROTEIN"/>
    <property type="match status" value="1"/>
</dbReference>
<dbReference type="GO" id="GO:0009279">
    <property type="term" value="C:cell outer membrane"/>
    <property type="evidence" value="ECO:0007669"/>
    <property type="project" value="UniProtKB-SubCell"/>
</dbReference>
<reference evidence="3 4" key="1">
    <citation type="submission" date="2018-06" db="EMBL/GenBank/DDBJ databases">
        <authorList>
            <consortium name="Pathogen Informatics"/>
            <person name="Doyle S."/>
        </authorList>
    </citation>
    <scope>NUCLEOTIDE SEQUENCE [LARGE SCALE GENOMIC DNA]</scope>
    <source>
        <strain evidence="3 4">NCTC11370</strain>
    </source>
</reference>
<dbReference type="Gene3D" id="1.20.1600.10">
    <property type="entry name" value="Outer membrane efflux proteins (OEP)"/>
    <property type="match status" value="1"/>
</dbReference>
<comment type="subcellular location">
    <subcellularLocation>
        <location evidence="2">Cell outer membrane</location>
        <topology evidence="2">Lipid-anchor</topology>
    </subcellularLocation>
</comment>
<keyword evidence="2" id="KW-0564">Palmitate</keyword>
<dbReference type="Gene3D" id="2.20.200.10">
    <property type="entry name" value="Outer membrane efflux proteins (OEP)"/>
    <property type="match status" value="1"/>
</dbReference>
<protein>
    <submittedName>
        <fullName evidence="3">Probable efflux pump outer membrane protein ttgC</fullName>
    </submittedName>
</protein>
<dbReference type="GO" id="GO:0015562">
    <property type="term" value="F:efflux transmembrane transporter activity"/>
    <property type="evidence" value="ECO:0007669"/>
    <property type="project" value="InterPro"/>
</dbReference>
<dbReference type="Proteomes" id="UP000254554">
    <property type="component" value="Unassembled WGS sequence"/>
</dbReference>
<dbReference type="InterPro" id="IPR003423">
    <property type="entry name" value="OMP_efflux"/>
</dbReference>
<sequence length="477" mass="52030">MINPPHKMTWSLIITCLLSSSCTVGPNYVKPSMVIPAHYKEARKGWKVATPQDENIQGEWWTIFHDAELDALELLLNNANQTIIAAEANYRRACWLVNQARANYFPTVSGVASIIRQTTLPTLFPPHFKFTETGTTDTLLLNSAWEPDIWGGVRRLVESKTAGAKANAALLAATRLSAQASLAQFYFELRTIDEDQALLDATVVNYQQALQIVKESFNSGHAAYSDVAQAQSQLETAKAQATHNGINRAKYEHAIAILIGKPPAYFSFKAKHLPLTPPRIPIQIPSALLERRPDVAQAERQVAQANAQIGIAISAYFPTLLLSASGGFQTNGFATLLSAPTKSWAIGARLAETIFDAGYRKATKQAAYANYEATVASYRQTVLVAFQEVEDNLAALNILQSEATQQKQAEISARLALKLVMDGYKAGTNTYSDVILAQTNAYSAEKATIDVYGLRMTAAVGLIKALGGGWEVHSIDK</sequence>
<dbReference type="EMBL" id="UGGT01000002">
    <property type="protein sequence ID" value="STO91565.1"/>
    <property type="molecule type" value="Genomic_DNA"/>
</dbReference>
<accession>A0A377IVK5</accession>
<evidence type="ECO:0000313" key="3">
    <source>
        <dbReference type="EMBL" id="STO91565.1"/>
    </source>
</evidence>
<name>A0A377IVK5_9GAMM</name>
<dbReference type="RefSeq" id="WP_256596265.1">
    <property type="nucleotide sequence ID" value="NZ_UGGT01000002.1"/>
</dbReference>
<dbReference type="Pfam" id="PF02321">
    <property type="entry name" value="OEP"/>
    <property type="match status" value="2"/>
</dbReference>